<dbReference type="GO" id="GO:0005829">
    <property type="term" value="C:cytosol"/>
    <property type="evidence" value="ECO:0007669"/>
    <property type="project" value="TreeGrafter"/>
</dbReference>
<dbReference type="GO" id="GO:0030388">
    <property type="term" value="P:fructose 1,6-bisphosphate metabolic process"/>
    <property type="evidence" value="ECO:0007669"/>
    <property type="project" value="TreeGrafter"/>
</dbReference>
<comment type="pathway">
    <text evidence="2">Carbohydrate biosynthesis; Calvin cycle.</text>
</comment>
<comment type="caution">
    <text evidence="13">The sequence shown here is derived from an EMBL/GenBank/DDBJ whole genome shotgun (WGS) entry which is preliminary data.</text>
</comment>
<name>A0A1E5XX67_9HYPH</name>
<evidence type="ECO:0000256" key="1">
    <source>
        <dbReference type="ARBA" id="ARBA00001273"/>
    </source>
</evidence>
<dbReference type="PANTHER" id="PTHR11556:SF35">
    <property type="entry name" value="SEDOHEPTULOSE-1,7-BISPHOSPHATASE, CHLOROPLASTIC"/>
    <property type="match status" value="1"/>
</dbReference>
<dbReference type="InterPro" id="IPR028343">
    <property type="entry name" value="FBPtase"/>
</dbReference>
<evidence type="ECO:0000256" key="10">
    <source>
        <dbReference type="RuleBase" id="RU000508"/>
    </source>
</evidence>
<dbReference type="GO" id="GO:0006000">
    <property type="term" value="P:fructose metabolic process"/>
    <property type="evidence" value="ECO:0007669"/>
    <property type="project" value="TreeGrafter"/>
</dbReference>
<keyword evidence="4 9" id="KW-0963">Cytoplasm</keyword>
<dbReference type="PIRSF" id="PIRSF500210">
    <property type="entry name" value="FBPtase"/>
    <property type="match status" value="1"/>
</dbReference>
<dbReference type="PRINTS" id="PR00115">
    <property type="entry name" value="F16BPHPHTASE"/>
</dbReference>
<keyword evidence="7 9" id="KW-0460">Magnesium</keyword>
<evidence type="ECO:0000256" key="8">
    <source>
        <dbReference type="ARBA" id="ARBA00023277"/>
    </source>
</evidence>
<dbReference type="HAMAP" id="MF_01855">
    <property type="entry name" value="FBPase_class1"/>
    <property type="match status" value="1"/>
</dbReference>
<dbReference type="FunFam" id="3.40.190.80:FF:000011">
    <property type="entry name" value="Fructose-1,6-bisphosphatase class 1"/>
    <property type="match status" value="1"/>
</dbReference>
<evidence type="ECO:0000313" key="14">
    <source>
        <dbReference type="Proteomes" id="UP000095463"/>
    </source>
</evidence>
<evidence type="ECO:0000256" key="3">
    <source>
        <dbReference type="ARBA" id="ARBA00010941"/>
    </source>
</evidence>
<evidence type="ECO:0000256" key="9">
    <source>
        <dbReference type="HAMAP-Rule" id="MF_01855"/>
    </source>
</evidence>
<keyword evidence="14" id="KW-1185">Reference proteome</keyword>
<comment type="subcellular location">
    <subcellularLocation>
        <location evidence="9">Cytoplasm</location>
    </subcellularLocation>
</comment>
<feature type="binding site" evidence="9">
    <location>
        <position position="255"/>
    </location>
    <ligand>
        <name>Mg(2+)</name>
        <dbReference type="ChEBI" id="CHEBI:18420"/>
        <label>2</label>
    </ligand>
</feature>
<dbReference type="GO" id="GO:0006002">
    <property type="term" value="P:fructose 6-phosphate metabolic process"/>
    <property type="evidence" value="ECO:0007669"/>
    <property type="project" value="TreeGrafter"/>
</dbReference>
<dbReference type="Pfam" id="PF00316">
    <property type="entry name" value="FBPase"/>
    <property type="match status" value="1"/>
</dbReference>
<comment type="cofactor">
    <cofactor evidence="9">
        <name>Mg(2+)</name>
        <dbReference type="ChEBI" id="CHEBI:18420"/>
    </cofactor>
    <text evidence="9">Binds 2 magnesium ions per subunit.</text>
</comment>
<feature type="binding site" evidence="9">
    <location>
        <position position="96"/>
    </location>
    <ligand>
        <name>Mg(2+)</name>
        <dbReference type="ChEBI" id="CHEBI:18420"/>
        <label>2</label>
    </ligand>
</feature>
<feature type="binding site" evidence="9">
    <location>
        <position position="99"/>
    </location>
    <ligand>
        <name>Mg(2+)</name>
        <dbReference type="ChEBI" id="CHEBI:18420"/>
        <label>2</label>
    </ligand>
</feature>
<evidence type="ECO:0000313" key="13">
    <source>
        <dbReference type="EMBL" id="OEO33185.1"/>
    </source>
</evidence>
<evidence type="ECO:0000256" key="4">
    <source>
        <dbReference type="ARBA" id="ARBA00022490"/>
    </source>
</evidence>
<keyword evidence="5 9" id="KW-0479">Metal-binding</keyword>
<comment type="catalytic activity">
    <reaction evidence="1 9">
        <text>beta-D-fructose 1,6-bisphosphate + H2O = beta-D-fructose 6-phosphate + phosphate</text>
        <dbReference type="Rhea" id="RHEA:11064"/>
        <dbReference type="ChEBI" id="CHEBI:15377"/>
        <dbReference type="ChEBI" id="CHEBI:32966"/>
        <dbReference type="ChEBI" id="CHEBI:43474"/>
        <dbReference type="ChEBI" id="CHEBI:57634"/>
        <dbReference type="EC" id="3.1.3.11"/>
    </reaction>
</comment>
<dbReference type="InterPro" id="IPR000146">
    <property type="entry name" value="FBPase_class-1"/>
</dbReference>
<feature type="binding site" evidence="9">
    <location>
        <position position="98"/>
    </location>
    <ligand>
        <name>Mg(2+)</name>
        <dbReference type="ChEBI" id="CHEBI:18420"/>
        <label>1</label>
    </ligand>
</feature>
<evidence type="ECO:0000256" key="5">
    <source>
        <dbReference type="ARBA" id="ARBA00022723"/>
    </source>
</evidence>
<comment type="similarity">
    <text evidence="3 9 10">Belongs to the FBPase class 1 family.</text>
</comment>
<dbReference type="InterPro" id="IPR044015">
    <property type="entry name" value="FBPase_C_dom"/>
</dbReference>
<dbReference type="AlphaFoldDB" id="A0A1E5XX67"/>
<dbReference type="PROSITE" id="PS00124">
    <property type="entry name" value="FBPASE"/>
    <property type="match status" value="1"/>
</dbReference>
<keyword evidence="6 9" id="KW-0378">Hydrolase</keyword>
<evidence type="ECO:0000259" key="12">
    <source>
        <dbReference type="Pfam" id="PF18913"/>
    </source>
</evidence>
<feature type="binding site" evidence="9">
    <location>
        <position position="77"/>
    </location>
    <ligand>
        <name>Mg(2+)</name>
        <dbReference type="ChEBI" id="CHEBI:18420"/>
        <label>1</label>
    </ligand>
</feature>
<dbReference type="Proteomes" id="UP000095463">
    <property type="component" value="Unassembled WGS sequence"/>
</dbReference>
<reference evidence="13 14" key="1">
    <citation type="journal article" date="2015" name="Genome Announc.">
        <title>Genome Assemblies of Three Soil-Associated Devosia species: D. insulae, D. limi, and D. soli.</title>
        <authorList>
            <person name="Hassan Y.I."/>
            <person name="Lepp D."/>
            <person name="Zhou T."/>
        </authorList>
    </citation>
    <scope>NUCLEOTIDE SEQUENCE [LARGE SCALE GENOMIC DNA]</scope>
    <source>
        <strain evidence="13 14">DS-56</strain>
    </source>
</reference>
<dbReference type="EMBL" id="LAJE02000022">
    <property type="protein sequence ID" value="OEO33185.1"/>
    <property type="molecule type" value="Genomic_DNA"/>
</dbReference>
<feature type="binding site" evidence="9">
    <location>
        <position position="96"/>
    </location>
    <ligand>
        <name>Mg(2+)</name>
        <dbReference type="ChEBI" id="CHEBI:18420"/>
        <label>1</label>
    </ligand>
</feature>
<dbReference type="PIRSF" id="PIRSF000904">
    <property type="entry name" value="FBPtase_SBPase"/>
    <property type="match status" value="1"/>
</dbReference>
<dbReference type="GO" id="GO:0000287">
    <property type="term" value="F:magnesium ion binding"/>
    <property type="evidence" value="ECO:0007669"/>
    <property type="project" value="UniProtKB-UniRule"/>
</dbReference>
<evidence type="ECO:0000256" key="7">
    <source>
        <dbReference type="ARBA" id="ARBA00022842"/>
    </source>
</evidence>
<feature type="binding site" evidence="9">
    <location>
        <position position="183"/>
    </location>
    <ligand>
        <name>substrate</name>
    </ligand>
</feature>
<protein>
    <recommendedName>
        <fullName evidence="9">Fructose-1,6-bisphosphatase class 1</fullName>
        <shortName evidence="9">FBPase class 1</shortName>
        <ecNumber evidence="9">3.1.3.11</ecNumber>
    </recommendedName>
    <alternativeName>
        <fullName evidence="9">D-fructose-1,6-bisphosphate 1-phosphohydrolase class 1</fullName>
    </alternativeName>
</protein>
<dbReference type="SUPFAM" id="SSF56655">
    <property type="entry name" value="Carbohydrate phosphatase"/>
    <property type="match status" value="1"/>
</dbReference>
<evidence type="ECO:0000259" key="11">
    <source>
        <dbReference type="Pfam" id="PF00316"/>
    </source>
</evidence>
<comment type="subunit">
    <text evidence="9">Homotetramer.</text>
</comment>
<dbReference type="GO" id="GO:0006094">
    <property type="term" value="P:gluconeogenesis"/>
    <property type="evidence" value="ECO:0007669"/>
    <property type="project" value="UniProtKB-UniRule"/>
</dbReference>
<gene>
    <name evidence="9" type="primary">fbp</name>
    <name evidence="13" type="ORF">VW23_007940</name>
</gene>
<proteinExistence type="inferred from homology"/>
<dbReference type="NCBIfam" id="NF006779">
    <property type="entry name" value="PRK09293.1-3"/>
    <property type="match status" value="1"/>
</dbReference>
<evidence type="ECO:0000256" key="6">
    <source>
        <dbReference type="ARBA" id="ARBA00022801"/>
    </source>
</evidence>
<dbReference type="Gene3D" id="3.40.190.80">
    <property type="match status" value="1"/>
</dbReference>
<feature type="domain" description="Fructose-1-6-bisphosphatase class 1 C-terminal" evidence="12">
    <location>
        <begin position="173"/>
        <end position="302"/>
    </location>
</feature>
<feature type="binding site" evidence="9">
    <location>
        <begin position="99"/>
        <end position="102"/>
    </location>
    <ligand>
        <name>substrate</name>
    </ligand>
</feature>
<dbReference type="InterPro" id="IPR033391">
    <property type="entry name" value="FBPase_N"/>
</dbReference>
<feature type="domain" description="Fructose-1-6-bisphosphatase class I N-terminal" evidence="11">
    <location>
        <begin position="17"/>
        <end position="160"/>
    </location>
</feature>
<organism evidence="13 14">
    <name type="scientific">Devosia insulae DS-56</name>
    <dbReference type="NCBI Taxonomy" id="1116389"/>
    <lineage>
        <taxon>Bacteria</taxon>
        <taxon>Pseudomonadati</taxon>
        <taxon>Pseudomonadota</taxon>
        <taxon>Alphaproteobacteria</taxon>
        <taxon>Hyphomicrobiales</taxon>
        <taxon>Devosiaceae</taxon>
        <taxon>Devosia</taxon>
    </lineage>
</organism>
<dbReference type="PANTHER" id="PTHR11556">
    <property type="entry name" value="FRUCTOSE-1,6-BISPHOSPHATASE-RELATED"/>
    <property type="match status" value="1"/>
</dbReference>
<dbReference type="Pfam" id="PF18913">
    <property type="entry name" value="FBPase_C"/>
    <property type="match status" value="1"/>
</dbReference>
<evidence type="ECO:0000256" key="2">
    <source>
        <dbReference type="ARBA" id="ARBA00005215"/>
    </source>
</evidence>
<dbReference type="GO" id="GO:0042132">
    <property type="term" value="F:fructose 1,6-bisphosphate 1-phosphatase activity"/>
    <property type="evidence" value="ECO:0007669"/>
    <property type="project" value="UniProtKB-UniRule"/>
</dbReference>
<comment type="caution">
    <text evidence="9">Lacks conserved residue(s) required for the propagation of feature annotation.</text>
</comment>
<dbReference type="InterPro" id="IPR020548">
    <property type="entry name" value="Fructose_bisphosphatase_AS"/>
</dbReference>
<dbReference type="EC" id="3.1.3.11" evidence="9"/>
<keyword evidence="8 9" id="KW-0119">Carbohydrate metabolism</keyword>
<dbReference type="CDD" id="cd00354">
    <property type="entry name" value="FBPase"/>
    <property type="match status" value="1"/>
</dbReference>
<accession>A0A1E5XX67</accession>
<dbReference type="GO" id="GO:0005986">
    <property type="term" value="P:sucrose biosynthetic process"/>
    <property type="evidence" value="ECO:0007669"/>
    <property type="project" value="TreeGrafter"/>
</dbReference>
<sequence>MATNPKLAAAAAIVADVAAASAELAQVLRTAPIAGLSGTAGTTNVQGEAQKPLDIEANRIFLERCRANPAIAWAVSEEEDHPIRLAEGGTHGLLFDPLDGSSNLDVNVTVGSIFSIIPATTEVDLLQPGSVQLAAGFVAYGPATSLVLTFGQTVELFVLSGSGFELVQADIRIPEDMPEFSINTSRERFWNEGTRGYIRDCLAGELGPLGQRYNMRWVGSMVAEVLRILSRGGIFLYPSDSETAKRGGRLRLLYEANPMGLIVKTAGGGATTGQLDLLDVPPSDIHQRISVVLGSKRQVGEYVGYVVDEGR</sequence>
<dbReference type="Gene3D" id="3.30.540.10">
    <property type="entry name" value="Fructose-1,6-Bisphosphatase, subunit A, domain 1"/>
    <property type="match status" value="1"/>
</dbReference>